<proteinExistence type="predicted"/>
<comment type="caution">
    <text evidence="2">The sequence shown here is derived from an EMBL/GenBank/DDBJ whole genome shotgun (WGS) entry which is preliminary data.</text>
</comment>
<sequence length="138" mass="15771">MPTCTVPSTFKIESLEQYKDNYNLLERHLKSMCSEKNQFSAMCAFNEAINNAVVHGEFPIIVELELLSTDDLLIKIKDSGNGFPVHEKLDLIHKKGSRQLLEETLFEENGRGIYIMFEVVNEVFFNDIGNEITLIISN</sequence>
<name>A0A1S2LPT4_9BACI</name>
<dbReference type="Pfam" id="PF13581">
    <property type="entry name" value="HATPase_c_2"/>
    <property type="match status" value="1"/>
</dbReference>
<evidence type="ECO:0000313" key="3">
    <source>
        <dbReference type="Proteomes" id="UP000180098"/>
    </source>
</evidence>
<dbReference type="CDD" id="cd16936">
    <property type="entry name" value="HATPase_RsbW-like"/>
    <property type="match status" value="1"/>
</dbReference>
<dbReference type="Proteomes" id="UP000180098">
    <property type="component" value="Unassembled WGS sequence"/>
</dbReference>
<dbReference type="Gene3D" id="3.30.565.10">
    <property type="entry name" value="Histidine kinase-like ATPase, C-terminal domain"/>
    <property type="match status" value="1"/>
</dbReference>
<dbReference type="EMBL" id="MLQQ01000006">
    <property type="protein sequence ID" value="OIJ14522.1"/>
    <property type="molecule type" value="Genomic_DNA"/>
</dbReference>
<organism evidence="2 3">
    <name type="scientific">Anaerobacillus arseniciselenatis</name>
    <dbReference type="NCBI Taxonomy" id="85682"/>
    <lineage>
        <taxon>Bacteria</taxon>
        <taxon>Bacillati</taxon>
        <taxon>Bacillota</taxon>
        <taxon>Bacilli</taxon>
        <taxon>Bacillales</taxon>
        <taxon>Bacillaceae</taxon>
        <taxon>Anaerobacillus</taxon>
    </lineage>
</organism>
<dbReference type="AlphaFoldDB" id="A0A1S2LPT4"/>
<dbReference type="InterPro" id="IPR036890">
    <property type="entry name" value="HATPase_C_sf"/>
</dbReference>
<dbReference type="SUPFAM" id="SSF55874">
    <property type="entry name" value="ATPase domain of HSP90 chaperone/DNA topoisomerase II/histidine kinase"/>
    <property type="match status" value="1"/>
</dbReference>
<feature type="domain" description="Histidine kinase/HSP90-like ATPase" evidence="1">
    <location>
        <begin position="32"/>
        <end position="135"/>
    </location>
</feature>
<keyword evidence="3" id="KW-1185">Reference proteome</keyword>
<accession>A0A1S2LPT4</accession>
<evidence type="ECO:0000259" key="1">
    <source>
        <dbReference type="Pfam" id="PF13581"/>
    </source>
</evidence>
<reference evidence="2 3" key="1">
    <citation type="submission" date="2016-10" db="EMBL/GenBank/DDBJ databases">
        <title>Draft genome sequences of four alkaliphilic bacteria belonging to the Anaerobacillus genus.</title>
        <authorList>
            <person name="Bassil N.M."/>
            <person name="Lloyd J.R."/>
        </authorList>
    </citation>
    <scope>NUCLEOTIDE SEQUENCE [LARGE SCALE GENOMIC DNA]</scope>
    <source>
        <strain evidence="2 3">DSM 15340</strain>
    </source>
</reference>
<gene>
    <name evidence="2" type="ORF">BKP35_06485</name>
</gene>
<protein>
    <recommendedName>
        <fullName evidence="1">Histidine kinase/HSP90-like ATPase domain-containing protein</fullName>
    </recommendedName>
</protein>
<dbReference type="RefSeq" id="WP_071312562.1">
    <property type="nucleotide sequence ID" value="NZ_MLQQ01000006.1"/>
</dbReference>
<dbReference type="InterPro" id="IPR003594">
    <property type="entry name" value="HATPase_dom"/>
</dbReference>
<evidence type="ECO:0000313" key="2">
    <source>
        <dbReference type="EMBL" id="OIJ14522.1"/>
    </source>
</evidence>